<keyword evidence="5" id="KW-0175">Coiled coil</keyword>
<feature type="domain" description="HTH lysR-type" evidence="6">
    <location>
        <begin position="1"/>
        <end position="58"/>
    </location>
</feature>
<keyword evidence="3" id="KW-0238">DNA-binding</keyword>
<dbReference type="Pfam" id="PF00126">
    <property type="entry name" value="HTH_1"/>
    <property type="match status" value="1"/>
</dbReference>
<dbReference type="PANTHER" id="PTHR30346">
    <property type="entry name" value="TRANSCRIPTIONAL DUAL REGULATOR HCAR-RELATED"/>
    <property type="match status" value="1"/>
</dbReference>
<evidence type="ECO:0000256" key="3">
    <source>
        <dbReference type="ARBA" id="ARBA00023125"/>
    </source>
</evidence>
<accession>A0ABS6D032</accession>
<dbReference type="EMBL" id="JABACJ020000002">
    <property type="protein sequence ID" value="MBU3874860.1"/>
    <property type="molecule type" value="Genomic_DNA"/>
</dbReference>
<dbReference type="InterPro" id="IPR005119">
    <property type="entry name" value="LysR_subst-bd"/>
</dbReference>
<name>A0ABS6D032_9FIRM</name>
<feature type="coiled-coil region" evidence="5">
    <location>
        <begin position="68"/>
        <end position="130"/>
    </location>
</feature>
<sequence>MTFDQLNYFIAVVEENTFFDAAEALHISQSSLSKQIIKLEKELDITLLDRSHRSAVPTEAGQLFYQEAFQLRKQYDQAISKLQNLKKQRNHELRIGTLPILSHYHLTPLLKQYSELHTDLILKIDEVEEKELISGFESEKYDLVIAREHLLNGRSCKIFTLTEDELTAVLPLSHRYAGAVSVRLFELSHEDFILMNPYTSVFQLCMEEFARYSLSPNIIRNARVESILGAVAVNEGISLLPKSNFEIFQPKGVIAVPLAPPVKLPVVAAHQKKGKLGQDVEGFIRFLQTALSPTQYSSAPPLDRSHRAPGW</sequence>
<reference evidence="7 8" key="1">
    <citation type="submission" date="2021-06" db="EMBL/GenBank/DDBJ databases">
        <title>Faecalicatena sp. nov. isolated from porcine feces.</title>
        <authorList>
            <person name="Oh B.S."/>
            <person name="Lee J.H."/>
        </authorList>
    </citation>
    <scope>NUCLEOTIDE SEQUENCE [LARGE SCALE GENOMIC DNA]</scope>
    <source>
        <strain evidence="7 8">AGMB00832</strain>
    </source>
</reference>
<keyword evidence="8" id="KW-1185">Reference proteome</keyword>
<evidence type="ECO:0000313" key="8">
    <source>
        <dbReference type="Proteomes" id="UP000723714"/>
    </source>
</evidence>
<organism evidence="7 8">
    <name type="scientific">Faecalicatena faecalis</name>
    <dbReference type="NCBI Taxonomy" id="2726362"/>
    <lineage>
        <taxon>Bacteria</taxon>
        <taxon>Bacillati</taxon>
        <taxon>Bacillota</taxon>
        <taxon>Clostridia</taxon>
        <taxon>Lachnospirales</taxon>
        <taxon>Lachnospiraceae</taxon>
        <taxon>Faecalicatena</taxon>
    </lineage>
</organism>
<comment type="caution">
    <text evidence="7">The sequence shown here is derived from an EMBL/GenBank/DDBJ whole genome shotgun (WGS) entry which is preliminary data.</text>
</comment>
<dbReference type="Pfam" id="PF03466">
    <property type="entry name" value="LysR_substrate"/>
    <property type="match status" value="1"/>
</dbReference>
<evidence type="ECO:0000256" key="1">
    <source>
        <dbReference type="ARBA" id="ARBA00009437"/>
    </source>
</evidence>
<gene>
    <name evidence="7" type="ORF">HGO97_003405</name>
</gene>
<protein>
    <submittedName>
        <fullName evidence="7">LysR family transcriptional regulator</fullName>
    </submittedName>
</protein>
<evidence type="ECO:0000256" key="2">
    <source>
        <dbReference type="ARBA" id="ARBA00023015"/>
    </source>
</evidence>
<dbReference type="CDD" id="cd05466">
    <property type="entry name" value="PBP2_LTTR_substrate"/>
    <property type="match status" value="1"/>
</dbReference>
<dbReference type="InterPro" id="IPR000847">
    <property type="entry name" value="LysR_HTH_N"/>
</dbReference>
<proteinExistence type="inferred from homology"/>
<comment type="similarity">
    <text evidence="1">Belongs to the LysR transcriptional regulatory family.</text>
</comment>
<evidence type="ECO:0000313" key="7">
    <source>
        <dbReference type="EMBL" id="MBU3874860.1"/>
    </source>
</evidence>
<dbReference type="PROSITE" id="PS50931">
    <property type="entry name" value="HTH_LYSR"/>
    <property type="match status" value="1"/>
</dbReference>
<evidence type="ECO:0000259" key="6">
    <source>
        <dbReference type="PROSITE" id="PS50931"/>
    </source>
</evidence>
<dbReference type="Proteomes" id="UP000723714">
    <property type="component" value="Unassembled WGS sequence"/>
</dbReference>
<keyword evidence="2" id="KW-0805">Transcription regulation</keyword>
<dbReference type="PANTHER" id="PTHR30346:SF28">
    <property type="entry name" value="HTH-TYPE TRANSCRIPTIONAL REGULATOR CYNR"/>
    <property type="match status" value="1"/>
</dbReference>
<dbReference type="RefSeq" id="WP_216239436.1">
    <property type="nucleotide sequence ID" value="NZ_JABACJ020000002.1"/>
</dbReference>
<evidence type="ECO:0000256" key="5">
    <source>
        <dbReference type="SAM" id="Coils"/>
    </source>
</evidence>
<evidence type="ECO:0000256" key="4">
    <source>
        <dbReference type="ARBA" id="ARBA00023163"/>
    </source>
</evidence>
<keyword evidence="4" id="KW-0804">Transcription</keyword>